<proteinExistence type="predicted"/>
<feature type="region of interest" description="Disordered" evidence="1">
    <location>
        <begin position="2060"/>
        <end position="2080"/>
    </location>
</feature>
<evidence type="ECO:0000313" key="2">
    <source>
        <dbReference type="EMBL" id="PNW85850.1"/>
    </source>
</evidence>
<feature type="compositionally biased region" description="Gly residues" evidence="1">
    <location>
        <begin position="323"/>
        <end position="337"/>
    </location>
</feature>
<dbReference type="RefSeq" id="XP_042926535.1">
    <property type="nucleotide sequence ID" value="XM_043061405.1"/>
</dbReference>
<sequence>MAFGDALAALERRRMARQLLKNQQPASSKDGAAQDLELALSSTVSLRRAGAVAALRRAYPTACTLLSRPPVGCDLTSTLGLPSETPSGESTACQGGSKGWRKQLPWHTASVGGGCAEAAAWQGFQLMRPDHQQAYLEASQALLSRLVLQPSAHTLVPLLDSLAAVQQALIPGWAAERRARDAALLRAGTSVRWLALQVEQARDGAGGAGAGAGQERELQAARVLRQRRMQAARSNLCRVRQLAWMQNESMEDMRQGPPQGPSGRPSFLFADLRLGRAYRDLPAQQLAVEAHELLLRRLGRHLVVQRRRHSALQGTAARPNQKAGGGGGGGGSGGVGEAGELPDRLPAPWQVLLDKAQEEVAARLRGAEAAADAEDNDGAATRVLRGALEGLALLLAAAGNASDEVLPRSIAATMGLNADDADANDDEEEGEEEEEGGRGGEWRRVRLPSAQHGEGDCWRGFVPPHPLLCAALRVLWGQRSSDAAAQNSAAWDSTCNLHRQFMEEAGASLEEQAEQARYLAMESKARADGPAAWLSPLLLYRALGDLPLPTVWDAGCGGPRGSRDGAGAADAAAVLVELLSPEHLSLLAAALSYPEADRTCVLLHAYVEIQVSLAELDPEFLANPDSAITAVDFMFQHDLQFREALVDLYGAQAALLGCSMRWLAMEEADVGKNLSHKAAGAKSGFHTRGFSALASGVRGGSGSGGWREKESRAKAQQEEQEEGGRPWGQPQARKQASRWDRDRSSGAGTDSDDDWRGGGSRSRSRSVSGGSTSDSSDSYSLYNGFNSDDEYFSRKLVRQCRPYDCLYGPEYARTFAACEPDSGLQEHVERVLEILKKLELLDHELYDKRDAAGGTGPGGSSSGFRFDFRVGGGGAGADAVEGSAALGHQQAPQDQQQQQQQQQQQPQSMCPADHLRQLLQAGYAHLQTTVLGQSPVPQLQAVEEVAAAAEARRRKQERERQRLGQRRRQRRKATQALDSDDELGQLQESTQEAEAETEEEAEAGEGQGTGEQHPDETLAEWAALQRRASWHHRRAFQVLADHYAAAAAEAAAVEEEAGEAEGPAQQTGGGGAEPAASGRGARGGGKATRLLSEYVGRAAWWVPSLQQSGQRPRQWHGASEAHAERLARPKAAEVAEALCPGLLAAHLFTWGALARRADATEQVALQRVLGLLATDKEDEEGKAIAQLAQMHKMANAEKESAKALLEVVAAALQGLWLLQPWLADGSLPLSRVRLCYCVAAGAAYMYQPQDQVFSRRRSWPEARGARAAHAAQLYFWLAAVPPPRLVAPEPGWVSGHVTELAQLEDATRLRAEALAQLEDHLIAFLLTPAAVSDLLIDHMRRCWLQGLQQPAAAAAAEAVEGAAVAAAPAGAVHTANEEEACVAAAGGDAASGSDSTAVSSGVGGGPQLDGLAVAAFAVLSLSQSARLPEVVAWVDSDTEPDLRREVEARDGGGPSRSRRHSSSGGTSSASTVPLDRTWRAGSDDGQEQEHGRGRERGRGQGYRGSCSSSPRSGGLVAVDSDDGGSERRGDGGGGGRRRRQARSGSRRTQLVHKLRLEGSGDTLYSTYLTLAQLFRLRRLSPAAAADAEAAAAAVAVDRASRRRDPRRLLEADPDELELFDSGDLAEQDRSAAGWRYWRPHGHLDAVEIDFSSAAHLAAALLMMADDVPMYHSDPYGWTLQPFVREQGSTGLQLPSLSFAVGPNAMHRQSPWYDLFDVRRDQNYKVSKHTKLSQVEPGLCRALLQDRVGSLRVIAAGVEGVAAVMRLLLQVRLAMLREGRDLVAVPQYVDLDAVQKLEDQEAREAERRQRRAGATAAAEAPQSPVYRVFVGRARQLQSSLRAAAAALSKLGYALAASCSAGGTAATEGDGSSSSSSSDSEGFGGGSSNAHRRTELAEIYASGGKWHAEWLLEELGCSHGSSSSSGGGGAGPISDSNQSRLLAKEVLLEFCVYECKLGAPHELVPSPSAVAAATMREAKRAKAMSAIAAPAPAPGKAAGRAGKRAARKGMAAGPTLAPTASKMAELDLSEEAIDVSGLHRSGAGSTLAAAAAAAVAAGAAAAQGKQRGAAARQAMARRGRNG</sequence>
<feature type="compositionally biased region" description="Basic and acidic residues" evidence="1">
    <location>
        <begin position="1476"/>
        <end position="1498"/>
    </location>
</feature>
<feature type="region of interest" description="Disordered" evidence="1">
    <location>
        <begin position="309"/>
        <end position="343"/>
    </location>
</feature>
<feature type="compositionally biased region" description="Low complexity" evidence="1">
    <location>
        <begin position="765"/>
        <end position="780"/>
    </location>
</feature>
<dbReference type="GeneID" id="5718893"/>
<feature type="compositionally biased region" description="Low complexity" evidence="1">
    <location>
        <begin position="1863"/>
        <end position="1879"/>
    </location>
</feature>
<feature type="compositionally biased region" description="Acidic residues" evidence="1">
    <location>
        <begin position="419"/>
        <end position="435"/>
    </location>
</feature>
<dbReference type="InParanoid" id="A0A2K3DZ87"/>
<keyword evidence="3" id="KW-1185">Reference proteome</keyword>
<dbReference type="EMBL" id="CM008964">
    <property type="protein sequence ID" value="PNW85850.1"/>
    <property type="molecule type" value="Genomic_DNA"/>
</dbReference>
<feature type="compositionally biased region" description="Acidic residues" evidence="1">
    <location>
        <begin position="991"/>
        <end position="1003"/>
    </location>
</feature>
<feature type="compositionally biased region" description="Basic and acidic residues" evidence="1">
    <location>
        <begin position="706"/>
        <end position="717"/>
    </location>
</feature>
<feature type="compositionally biased region" description="Basic residues" evidence="1">
    <location>
        <begin position="1535"/>
        <end position="1549"/>
    </location>
</feature>
<feature type="compositionally biased region" description="Low complexity" evidence="1">
    <location>
        <begin position="1503"/>
        <end position="1514"/>
    </location>
</feature>
<protein>
    <submittedName>
        <fullName evidence="2">Uncharacterized protein</fullName>
    </submittedName>
</protein>
<feature type="region of interest" description="Disordered" evidence="1">
    <location>
        <begin position="1054"/>
        <end position="1084"/>
    </location>
</feature>
<organism evidence="2 3">
    <name type="scientific">Chlamydomonas reinhardtii</name>
    <name type="common">Chlamydomonas smithii</name>
    <dbReference type="NCBI Taxonomy" id="3055"/>
    <lineage>
        <taxon>Eukaryota</taxon>
        <taxon>Viridiplantae</taxon>
        <taxon>Chlorophyta</taxon>
        <taxon>core chlorophytes</taxon>
        <taxon>Chlorophyceae</taxon>
        <taxon>CS clade</taxon>
        <taxon>Chlamydomonadales</taxon>
        <taxon>Chlamydomonadaceae</taxon>
        <taxon>Chlamydomonas</taxon>
    </lineage>
</organism>
<gene>
    <name evidence="2" type="ORF">CHLRE_03g202850v5</name>
</gene>
<dbReference type="OrthoDB" id="551904at2759"/>
<feature type="region of interest" description="Disordered" evidence="1">
    <location>
        <begin position="1863"/>
        <end position="1887"/>
    </location>
</feature>
<feature type="region of interest" description="Disordered" evidence="1">
    <location>
        <begin position="1442"/>
        <end position="1549"/>
    </location>
</feature>
<feature type="compositionally biased region" description="Low complexity" evidence="1">
    <location>
        <begin position="885"/>
        <end position="907"/>
    </location>
</feature>
<name>A0A2K3DZ87_CHLRE</name>
<reference evidence="2 3" key="1">
    <citation type="journal article" date="2007" name="Science">
        <title>The Chlamydomonas genome reveals the evolution of key animal and plant functions.</title>
        <authorList>
            <person name="Merchant S.S."/>
            <person name="Prochnik S.E."/>
            <person name="Vallon O."/>
            <person name="Harris E.H."/>
            <person name="Karpowicz S.J."/>
            <person name="Witman G.B."/>
            <person name="Terry A."/>
            <person name="Salamov A."/>
            <person name="Fritz-Laylin L.K."/>
            <person name="Marechal-Drouard L."/>
            <person name="Marshall W.F."/>
            <person name="Qu L.H."/>
            <person name="Nelson D.R."/>
            <person name="Sanderfoot A.A."/>
            <person name="Spalding M.H."/>
            <person name="Kapitonov V.V."/>
            <person name="Ren Q."/>
            <person name="Ferris P."/>
            <person name="Lindquist E."/>
            <person name="Shapiro H."/>
            <person name="Lucas S.M."/>
            <person name="Grimwood J."/>
            <person name="Schmutz J."/>
            <person name="Cardol P."/>
            <person name="Cerutti H."/>
            <person name="Chanfreau G."/>
            <person name="Chen C.L."/>
            <person name="Cognat V."/>
            <person name="Croft M.T."/>
            <person name="Dent R."/>
            <person name="Dutcher S."/>
            <person name="Fernandez E."/>
            <person name="Fukuzawa H."/>
            <person name="Gonzalez-Ballester D."/>
            <person name="Gonzalez-Halphen D."/>
            <person name="Hallmann A."/>
            <person name="Hanikenne M."/>
            <person name="Hippler M."/>
            <person name="Inwood W."/>
            <person name="Jabbari K."/>
            <person name="Kalanon M."/>
            <person name="Kuras R."/>
            <person name="Lefebvre P.A."/>
            <person name="Lemaire S.D."/>
            <person name="Lobanov A.V."/>
            <person name="Lohr M."/>
            <person name="Manuell A."/>
            <person name="Meier I."/>
            <person name="Mets L."/>
            <person name="Mittag M."/>
            <person name="Mittelmeier T."/>
            <person name="Moroney J.V."/>
            <person name="Moseley J."/>
            <person name="Napoli C."/>
            <person name="Nedelcu A.M."/>
            <person name="Niyogi K."/>
            <person name="Novoselov S.V."/>
            <person name="Paulsen I.T."/>
            <person name="Pazour G."/>
            <person name="Purton S."/>
            <person name="Ral J.P."/>
            <person name="Riano-Pachon D.M."/>
            <person name="Riekhof W."/>
            <person name="Rymarquis L."/>
            <person name="Schroda M."/>
            <person name="Stern D."/>
            <person name="Umen J."/>
            <person name="Willows R."/>
            <person name="Wilson N."/>
            <person name="Zimmer S.L."/>
            <person name="Allmer J."/>
            <person name="Balk J."/>
            <person name="Bisova K."/>
            <person name="Chen C.J."/>
            <person name="Elias M."/>
            <person name="Gendler K."/>
            <person name="Hauser C."/>
            <person name="Lamb M.R."/>
            <person name="Ledford H."/>
            <person name="Long J.C."/>
            <person name="Minagawa J."/>
            <person name="Page M.D."/>
            <person name="Pan J."/>
            <person name="Pootakham W."/>
            <person name="Roje S."/>
            <person name="Rose A."/>
            <person name="Stahlberg E."/>
            <person name="Terauchi A.M."/>
            <person name="Yang P."/>
            <person name="Ball S."/>
            <person name="Bowler C."/>
            <person name="Dieckmann C.L."/>
            <person name="Gladyshev V.N."/>
            <person name="Green P."/>
            <person name="Jorgensen R."/>
            <person name="Mayfield S."/>
            <person name="Mueller-Roeber B."/>
            <person name="Rajamani S."/>
            <person name="Sayre R.T."/>
            <person name="Brokstein P."/>
            <person name="Dubchak I."/>
            <person name="Goodstein D."/>
            <person name="Hornick L."/>
            <person name="Huang Y.W."/>
            <person name="Jhaveri J."/>
            <person name="Luo Y."/>
            <person name="Martinez D."/>
            <person name="Ngau W.C."/>
            <person name="Otillar B."/>
            <person name="Poliakov A."/>
            <person name="Porter A."/>
            <person name="Szajkowski L."/>
            <person name="Werner G."/>
            <person name="Zhou K."/>
            <person name="Grigoriev I.V."/>
            <person name="Rokhsar D.S."/>
            <person name="Grossman A.R."/>
        </authorList>
    </citation>
    <scope>NUCLEOTIDE SEQUENCE [LARGE SCALE GENOMIC DNA]</scope>
    <source>
        <strain evidence="3">CC-503</strain>
    </source>
</reference>
<feature type="compositionally biased region" description="Basic residues" evidence="1">
    <location>
        <begin position="963"/>
        <end position="973"/>
    </location>
</feature>
<feature type="region of interest" description="Disordered" evidence="1">
    <location>
        <begin position="416"/>
        <end position="444"/>
    </location>
</feature>
<evidence type="ECO:0000313" key="3">
    <source>
        <dbReference type="Proteomes" id="UP000006906"/>
    </source>
</evidence>
<dbReference type="Gramene" id="PNW85850">
    <property type="protein sequence ID" value="PNW85850"/>
    <property type="gene ID" value="CHLRE_03g202850v5"/>
</dbReference>
<feature type="compositionally biased region" description="Low complexity" evidence="1">
    <location>
        <begin position="2060"/>
        <end position="2072"/>
    </location>
</feature>
<accession>A0A2K3DZ87</accession>
<evidence type="ECO:0000256" key="1">
    <source>
        <dbReference type="SAM" id="MobiDB-lite"/>
    </source>
</evidence>
<dbReference type="PANTHER" id="PTHR34491:SF161">
    <property type="entry name" value="NON-CENTROSOMAL MICROTUBULE ARRAY PROTEIN 1"/>
    <property type="match status" value="1"/>
</dbReference>
<feature type="region of interest" description="Disordered" evidence="1">
    <location>
        <begin position="950"/>
        <end position="1014"/>
    </location>
</feature>
<feature type="region of interest" description="Disordered" evidence="1">
    <location>
        <begin position="885"/>
        <end position="910"/>
    </location>
</feature>
<dbReference type="PANTHER" id="PTHR34491">
    <property type="entry name" value="A-TYPE INCLUSION PROTEIN, PUTATIVE-RELATED"/>
    <property type="match status" value="1"/>
</dbReference>
<feature type="region of interest" description="Disordered" evidence="1">
    <location>
        <begin position="696"/>
        <end position="780"/>
    </location>
</feature>
<dbReference type="Proteomes" id="UP000006906">
    <property type="component" value="Chromosome 3"/>
</dbReference>
<dbReference type="ExpressionAtlas" id="A0A2K3DZ87">
    <property type="expression patterns" value="baseline"/>
</dbReference>
<dbReference type="KEGG" id="cre:CHLRE_03g202850v5"/>